<sequence>MLLSLSRDRRIVSGCDVLHSAWERNAKMTTHGKLQPTKIRNSNVEVVRLIAMVMIVLNHAPWNALHYVDVDAGYVQRLGPTLFVSFLSNWGGVGDCLFFVISAWFLCDERQSYRKNLSRCWHLEKQLWFWSVVLFAGCLTIWHMRGTTPEGKPLAALGLKTIFPFAANMWWYPTSYMLFLLVCPLLTRGLRALPRARHAALCVGLLLMFGWTPASIFPLNMIYSIVLFVYLYILMCYVKWHMPDFVANKGIGYRLLIFGLILGLGSQLIVQCIMPNRAIWTVWMNSPRCISSICVALGIVVLATTARPRHSRSVNYVAASTLAVYLVCTHPCAALVLVPLVATEPSGFVGVTKLVGLALLVYLVALMLDMLRHWMFGWSIDRNVQPQNAWIAATAEKLLDRGVSLLDRLGVVSSQSDVSSAAR</sequence>
<feature type="transmembrane region" description="Helical" evidence="1">
    <location>
        <begin position="82"/>
        <end position="106"/>
    </location>
</feature>
<reference evidence="3 4" key="1">
    <citation type="submission" date="2014-03" db="EMBL/GenBank/DDBJ databases">
        <title>Genomics of Bifidobacteria.</title>
        <authorList>
            <person name="Ventura M."/>
            <person name="Milani C."/>
            <person name="Lugli G.A."/>
        </authorList>
    </citation>
    <scope>NUCLEOTIDE SEQUENCE [LARGE SCALE GENOMIC DNA]</scope>
    <source>
        <strain evidence="3 4">LMG 10510</strain>
    </source>
</reference>
<gene>
    <name evidence="3" type="ORF">BCHO_0655</name>
</gene>
<organism evidence="3 4">
    <name type="scientific">Bifidobacterium choerinum</name>
    <dbReference type="NCBI Taxonomy" id="35760"/>
    <lineage>
        <taxon>Bacteria</taxon>
        <taxon>Bacillati</taxon>
        <taxon>Actinomycetota</taxon>
        <taxon>Actinomycetes</taxon>
        <taxon>Bifidobacteriales</taxon>
        <taxon>Bifidobacteriaceae</taxon>
        <taxon>Bifidobacterium</taxon>
    </lineage>
</organism>
<feature type="transmembrane region" description="Helical" evidence="1">
    <location>
        <begin position="127"/>
        <end position="144"/>
    </location>
</feature>
<dbReference type="GO" id="GO:0016747">
    <property type="term" value="F:acyltransferase activity, transferring groups other than amino-acyl groups"/>
    <property type="evidence" value="ECO:0007669"/>
    <property type="project" value="InterPro"/>
</dbReference>
<comment type="caution">
    <text evidence="3">The sequence shown here is derived from an EMBL/GenBank/DDBJ whole genome shotgun (WGS) entry which is preliminary data.</text>
</comment>
<feature type="transmembrane region" description="Helical" evidence="1">
    <location>
        <begin position="46"/>
        <end position="62"/>
    </location>
</feature>
<feature type="transmembrane region" description="Helical" evidence="1">
    <location>
        <begin position="348"/>
        <end position="368"/>
    </location>
</feature>
<dbReference type="AlphaFoldDB" id="A0A087ADY1"/>
<feature type="transmembrane region" description="Helical" evidence="1">
    <location>
        <begin position="222"/>
        <end position="240"/>
    </location>
</feature>
<protein>
    <submittedName>
        <fullName evidence="3">Symporter</fullName>
    </submittedName>
</protein>
<feature type="transmembrane region" description="Helical" evidence="1">
    <location>
        <begin position="316"/>
        <end position="342"/>
    </location>
</feature>
<feature type="transmembrane region" description="Helical" evidence="1">
    <location>
        <begin position="282"/>
        <end position="304"/>
    </location>
</feature>
<feature type="domain" description="Acyltransferase 3" evidence="2">
    <location>
        <begin position="43"/>
        <end position="344"/>
    </location>
</feature>
<dbReference type="Proteomes" id="UP000028995">
    <property type="component" value="Unassembled WGS sequence"/>
</dbReference>
<feature type="transmembrane region" description="Helical" evidence="1">
    <location>
        <begin position="199"/>
        <end position="216"/>
    </location>
</feature>
<evidence type="ECO:0000313" key="3">
    <source>
        <dbReference type="EMBL" id="KFI56981.1"/>
    </source>
</evidence>
<dbReference type="EMBL" id="JGYU01000007">
    <property type="protein sequence ID" value="KFI56981.1"/>
    <property type="molecule type" value="Genomic_DNA"/>
</dbReference>
<name>A0A087ADY1_9BIFI</name>
<dbReference type="Pfam" id="PF01757">
    <property type="entry name" value="Acyl_transf_3"/>
    <property type="match status" value="1"/>
</dbReference>
<accession>A0A087ADY1</accession>
<feature type="transmembrane region" description="Helical" evidence="1">
    <location>
        <begin position="252"/>
        <end position="270"/>
    </location>
</feature>
<feature type="transmembrane region" description="Helical" evidence="1">
    <location>
        <begin position="169"/>
        <end position="187"/>
    </location>
</feature>
<proteinExistence type="predicted"/>
<dbReference type="eggNOG" id="COG3274">
    <property type="taxonomic scope" value="Bacteria"/>
</dbReference>
<evidence type="ECO:0000259" key="2">
    <source>
        <dbReference type="Pfam" id="PF01757"/>
    </source>
</evidence>
<keyword evidence="4" id="KW-1185">Reference proteome</keyword>
<evidence type="ECO:0000256" key="1">
    <source>
        <dbReference type="SAM" id="Phobius"/>
    </source>
</evidence>
<keyword evidence="1" id="KW-1133">Transmembrane helix</keyword>
<keyword evidence="1" id="KW-0812">Transmembrane</keyword>
<keyword evidence="1" id="KW-0472">Membrane</keyword>
<evidence type="ECO:0000313" key="4">
    <source>
        <dbReference type="Proteomes" id="UP000028995"/>
    </source>
</evidence>
<dbReference type="InterPro" id="IPR002656">
    <property type="entry name" value="Acyl_transf_3_dom"/>
</dbReference>